<comment type="cofactor">
    <cofactor evidence="6 7">
        <name>[4Fe-4S] cluster</name>
        <dbReference type="ChEBI" id="CHEBI:49883"/>
    </cofactor>
    <text evidence="6 7">Binds 1 [4Fe-4S] cluster. The cluster is coordinated with 3 cysteines and an exchangeable S-adenosyl-L-methionine.</text>
</comment>
<comment type="pathway">
    <text evidence="6">Quinol/quinone metabolism; menaquinone biosynthesis.</text>
</comment>
<comment type="function">
    <text evidence="6">Radical SAM enzyme that catalyzes the addition of the adenosyl radical to the double bond of 3-[(1-carboxyvinyl)oxy]benzoate, leading to aminodeoxyfutalosine (AFL), a key intermediate in the formation of menaquinone (MK, vitamin K2) from chorismate.</text>
</comment>
<feature type="binding site" evidence="6 7">
    <location>
        <position position="67"/>
    </location>
    <ligand>
        <name>[4Fe-4S] cluster</name>
        <dbReference type="ChEBI" id="CHEBI:49883"/>
        <note>4Fe-4S-S-AdoMet</note>
    </ligand>
</feature>
<evidence type="ECO:0000256" key="7">
    <source>
        <dbReference type="PIRSR" id="PIRSR004762-1"/>
    </source>
</evidence>
<dbReference type="InterPro" id="IPR058240">
    <property type="entry name" value="rSAM_sf"/>
</dbReference>
<feature type="binding site" evidence="6 7">
    <location>
        <position position="70"/>
    </location>
    <ligand>
        <name>[4Fe-4S] cluster</name>
        <dbReference type="ChEBI" id="CHEBI:49883"/>
        <note>4Fe-4S-S-AdoMet</note>
    </ligand>
</feature>
<evidence type="ECO:0000256" key="4">
    <source>
        <dbReference type="ARBA" id="ARBA00023004"/>
    </source>
</evidence>
<dbReference type="UniPathway" id="UPA00079"/>
<keyword evidence="2 6" id="KW-0949">S-adenosyl-L-methionine</keyword>
<evidence type="ECO:0000256" key="1">
    <source>
        <dbReference type="ARBA" id="ARBA00022485"/>
    </source>
</evidence>
<evidence type="ECO:0000256" key="6">
    <source>
        <dbReference type="HAMAP-Rule" id="MF_00993"/>
    </source>
</evidence>
<feature type="binding site" evidence="8">
    <location>
        <position position="69"/>
    </location>
    <ligand>
        <name>S-adenosyl-L-methionine</name>
        <dbReference type="ChEBI" id="CHEBI:59789"/>
    </ligand>
</feature>
<dbReference type="GO" id="GO:0102573">
    <property type="term" value="F:aminodeoxyfutalosine synthase activity"/>
    <property type="evidence" value="ECO:0007669"/>
    <property type="project" value="UniProtKB-EC"/>
</dbReference>
<evidence type="ECO:0000256" key="8">
    <source>
        <dbReference type="PIRSR" id="PIRSR004762-2"/>
    </source>
</evidence>
<sequence>MAEQKELIQKVKAGERLGQEEGEALYDLDLMTLGELADGIRKARYGRKSFFNVNRHINPTNVCKDICKFCAYSASRKNPNQYTLSHEEILDIADEAVERGAKEVHVVSAHNPEVGIDWYLGAFRKIKDAHPELHVKALTAAEVNFLAESNGLSYDEMIDLMIESGVDSMPGGGAEIFDEEVRDYICKGKVSSENWLEIHRKWHQRGRQSNATMLFGHVEKRKHRIDHMLRLRKLQDETGGFNAFIPLVYQRENNFLKVEEFPTAQEILKTYAIARILLDNIPHIKAYWATSTIGLALLAQEFGADDLDGTIQKESIQSAAGAASARGLPLEEFVDLIRNSGFIPVERDSLYNELKVYDEE</sequence>
<dbReference type="InterPro" id="IPR045567">
    <property type="entry name" value="CofH/MnqC-like_C"/>
</dbReference>
<dbReference type="NCBIfam" id="NF006276">
    <property type="entry name" value="PRK08444.1"/>
    <property type="match status" value="1"/>
</dbReference>
<dbReference type="CDD" id="cd01335">
    <property type="entry name" value="Radical_SAM"/>
    <property type="match status" value="1"/>
</dbReference>
<evidence type="ECO:0000256" key="5">
    <source>
        <dbReference type="ARBA" id="ARBA00023014"/>
    </source>
</evidence>
<dbReference type="AlphaFoldDB" id="A0A7V2SJG4"/>
<dbReference type="Gene3D" id="3.20.20.70">
    <property type="entry name" value="Aldolase class I"/>
    <property type="match status" value="1"/>
</dbReference>
<dbReference type="NCBIfam" id="TIGR03700">
    <property type="entry name" value="mena_SCO4494"/>
    <property type="match status" value="1"/>
</dbReference>
<dbReference type="InterPro" id="IPR007197">
    <property type="entry name" value="rSAM"/>
</dbReference>
<keyword evidence="6" id="KW-0808">Transferase</keyword>
<dbReference type="GO" id="GO:0051539">
    <property type="term" value="F:4 iron, 4 sulfur cluster binding"/>
    <property type="evidence" value="ECO:0007669"/>
    <property type="project" value="UniProtKB-KW"/>
</dbReference>
<evidence type="ECO:0000259" key="9">
    <source>
        <dbReference type="PROSITE" id="PS51918"/>
    </source>
</evidence>
<dbReference type="SFLD" id="SFLDS00029">
    <property type="entry name" value="Radical_SAM"/>
    <property type="match status" value="1"/>
</dbReference>
<keyword evidence="3 6" id="KW-0479">Metal-binding</keyword>
<dbReference type="PANTHER" id="PTHR43076">
    <property type="entry name" value="FO SYNTHASE (COFH)"/>
    <property type="match status" value="1"/>
</dbReference>
<evidence type="ECO:0000256" key="2">
    <source>
        <dbReference type="ARBA" id="ARBA00022691"/>
    </source>
</evidence>
<dbReference type="PIRSF" id="PIRSF004762">
    <property type="entry name" value="CHP00423"/>
    <property type="match status" value="1"/>
</dbReference>
<feature type="binding site" evidence="8">
    <location>
        <position position="175"/>
    </location>
    <ligand>
        <name>S-adenosyl-L-methionine</name>
        <dbReference type="ChEBI" id="CHEBI:59789"/>
    </ligand>
</feature>
<feature type="binding site" evidence="6 7">
    <location>
        <position position="63"/>
    </location>
    <ligand>
        <name>[4Fe-4S] cluster</name>
        <dbReference type="ChEBI" id="CHEBI:49883"/>
        <note>4Fe-4S-S-AdoMet</note>
    </ligand>
</feature>
<keyword evidence="1 6" id="KW-0004">4Fe-4S</keyword>
<evidence type="ECO:0000313" key="10">
    <source>
        <dbReference type="EMBL" id="HFC03968.1"/>
    </source>
</evidence>
<dbReference type="SFLD" id="SFLDG01389">
    <property type="entry name" value="menaquinone_synthsis_involved"/>
    <property type="match status" value="1"/>
</dbReference>
<accession>A0A7V2SJG4</accession>
<dbReference type="Pfam" id="PF19288">
    <property type="entry name" value="CofH_C"/>
    <property type="match status" value="1"/>
</dbReference>
<evidence type="ECO:0000256" key="3">
    <source>
        <dbReference type="ARBA" id="ARBA00022723"/>
    </source>
</evidence>
<dbReference type="PROSITE" id="PS51918">
    <property type="entry name" value="RADICAL_SAM"/>
    <property type="match status" value="1"/>
</dbReference>
<dbReference type="InterPro" id="IPR006638">
    <property type="entry name" value="Elp3/MiaA/NifB-like_rSAM"/>
</dbReference>
<dbReference type="InterPro" id="IPR034405">
    <property type="entry name" value="F420"/>
</dbReference>
<gene>
    <name evidence="6 10" type="primary">mqnE</name>
    <name evidence="10" type="ORF">ENJ74_03765</name>
</gene>
<dbReference type="EC" id="2.5.1.120" evidence="6"/>
<comment type="similarity">
    <text evidence="6">Belongs to the radical SAM superfamily. MqnE family.</text>
</comment>
<dbReference type="SFLD" id="SFLDG01064">
    <property type="entry name" value="F420__menaquinone_cofactor_bio"/>
    <property type="match status" value="1"/>
</dbReference>
<protein>
    <recommendedName>
        <fullName evidence="6">Aminodeoxyfutalosine synthase</fullName>
        <shortName evidence="6">AFL synthase</shortName>
        <shortName evidence="6">Aminofutalosine synthase</shortName>
        <ecNumber evidence="6">2.5.1.120</ecNumber>
    </recommendedName>
    <alternativeName>
        <fullName evidence="6">Menaquinone biosynthetic enzyme MqnE</fullName>
    </alternativeName>
</protein>
<feature type="domain" description="Radical SAM core" evidence="9">
    <location>
        <begin position="49"/>
        <end position="282"/>
    </location>
</feature>
<dbReference type="SFLD" id="SFLDF00343">
    <property type="entry name" value="aminofutalosine_synthase_(mqnE"/>
    <property type="match status" value="1"/>
</dbReference>
<dbReference type="GO" id="GO:0044689">
    <property type="term" value="F:7,8-didemethyl-8-hydroxy-5-deazariboflavin synthase activity"/>
    <property type="evidence" value="ECO:0007669"/>
    <property type="project" value="TreeGrafter"/>
</dbReference>
<dbReference type="EMBL" id="DRNO01000257">
    <property type="protein sequence ID" value="HFC03968.1"/>
    <property type="molecule type" value="Genomic_DNA"/>
</dbReference>
<dbReference type="InterPro" id="IPR013785">
    <property type="entry name" value="Aldolase_TIM"/>
</dbReference>
<dbReference type="PANTHER" id="PTHR43076:SF7">
    <property type="entry name" value="AMINODEOXYFUTALOSINE SYNTHASE"/>
    <property type="match status" value="1"/>
</dbReference>
<dbReference type="InterPro" id="IPR022432">
    <property type="entry name" value="MqnE"/>
</dbReference>
<keyword evidence="5 6" id="KW-0411">Iron-sulfur</keyword>
<dbReference type="GO" id="GO:0005506">
    <property type="term" value="F:iron ion binding"/>
    <property type="evidence" value="ECO:0007669"/>
    <property type="project" value="UniProtKB-UniRule"/>
</dbReference>
<comment type="caution">
    <text evidence="10">The sequence shown here is derived from an EMBL/GenBank/DDBJ whole genome shotgun (WGS) entry which is preliminary data.</text>
</comment>
<organism evidence="10">
    <name type="scientific">Nitratifractor salsuginis</name>
    <dbReference type="NCBI Taxonomy" id="269261"/>
    <lineage>
        <taxon>Bacteria</taxon>
        <taxon>Pseudomonadati</taxon>
        <taxon>Campylobacterota</taxon>
        <taxon>Epsilonproteobacteria</taxon>
        <taxon>Campylobacterales</taxon>
        <taxon>Sulfurovaceae</taxon>
        <taxon>Nitratifractor</taxon>
    </lineage>
</organism>
<dbReference type="GO" id="GO:0009234">
    <property type="term" value="P:menaquinone biosynthetic process"/>
    <property type="evidence" value="ECO:0007669"/>
    <property type="project" value="UniProtKB-UniRule"/>
</dbReference>
<dbReference type="Proteomes" id="UP000885722">
    <property type="component" value="Unassembled WGS sequence"/>
</dbReference>
<dbReference type="Pfam" id="PF04055">
    <property type="entry name" value="Radical_SAM"/>
    <property type="match status" value="1"/>
</dbReference>
<dbReference type="SMART" id="SM00729">
    <property type="entry name" value="Elp3"/>
    <property type="match status" value="1"/>
</dbReference>
<dbReference type="SUPFAM" id="SSF102114">
    <property type="entry name" value="Radical SAM enzymes"/>
    <property type="match status" value="1"/>
</dbReference>
<comment type="catalytic activity">
    <reaction evidence="6">
        <text>3-[(1-carboxyvinyl)-oxy]benzoate + S-adenosyl-L-methionine + H2O = 6-amino-6-deoxyfutalosine + hydrogencarbonate + L-methionine + H(+)</text>
        <dbReference type="Rhea" id="RHEA:33075"/>
        <dbReference type="ChEBI" id="CHEBI:15377"/>
        <dbReference type="ChEBI" id="CHEBI:15378"/>
        <dbReference type="ChEBI" id="CHEBI:17544"/>
        <dbReference type="ChEBI" id="CHEBI:57844"/>
        <dbReference type="ChEBI" id="CHEBI:59789"/>
        <dbReference type="ChEBI" id="CHEBI:64286"/>
        <dbReference type="ChEBI" id="CHEBI:76981"/>
        <dbReference type="EC" id="2.5.1.120"/>
    </reaction>
</comment>
<dbReference type="NCBIfam" id="TIGR00423">
    <property type="entry name" value="CofH family radical SAM protein"/>
    <property type="match status" value="1"/>
</dbReference>
<proteinExistence type="inferred from homology"/>
<dbReference type="HAMAP" id="MF_00993">
    <property type="entry name" value="MqnE"/>
    <property type="match status" value="1"/>
</dbReference>
<reference evidence="10" key="1">
    <citation type="journal article" date="2020" name="mSystems">
        <title>Genome- and Community-Level Interaction Insights into Carbon Utilization and Element Cycling Functions of Hydrothermarchaeota in Hydrothermal Sediment.</title>
        <authorList>
            <person name="Zhou Z."/>
            <person name="Liu Y."/>
            <person name="Xu W."/>
            <person name="Pan J."/>
            <person name="Luo Z.H."/>
            <person name="Li M."/>
        </authorList>
    </citation>
    <scope>NUCLEOTIDE SEQUENCE [LARGE SCALE GENOMIC DNA]</scope>
    <source>
        <strain evidence="10">HyVt-513</strain>
    </source>
</reference>
<keyword evidence="4 6" id="KW-0408">Iron</keyword>
<dbReference type="InterPro" id="IPR020050">
    <property type="entry name" value="FO_synthase_su2"/>
</dbReference>
<keyword evidence="6" id="KW-0474">Menaquinone biosynthesis</keyword>
<name>A0A7V2SJG4_9BACT</name>